<keyword evidence="1" id="KW-0648">Protein biosynthesis</keyword>
<evidence type="ECO:0000313" key="1">
    <source>
        <dbReference type="EMBL" id="GER27463.1"/>
    </source>
</evidence>
<evidence type="ECO:0000313" key="2">
    <source>
        <dbReference type="Proteomes" id="UP000325081"/>
    </source>
</evidence>
<keyword evidence="1" id="KW-0251">Elongation factor</keyword>
<protein>
    <submittedName>
        <fullName evidence="1">Elongation factor Ts family protein</fullName>
    </submittedName>
</protein>
<keyword evidence="2" id="KW-1185">Reference proteome</keyword>
<organism evidence="1 2">
    <name type="scientific">Striga asiatica</name>
    <name type="common">Asiatic witchweed</name>
    <name type="synonym">Buchnera asiatica</name>
    <dbReference type="NCBI Taxonomy" id="4170"/>
    <lineage>
        <taxon>Eukaryota</taxon>
        <taxon>Viridiplantae</taxon>
        <taxon>Streptophyta</taxon>
        <taxon>Embryophyta</taxon>
        <taxon>Tracheophyta</taxon>
        <taxon>Spermatophyta</taxon>
        <taxon>Magnoliopsida</taxon>
        <taxon>eudicotyledons</taxon>
        <taxon>Gunneridae</taxon>
        <taxon>Pentapetalae</taxon>
        <taxon>asterids</taxon>
        <taxon>lamiids</taxon>
        <taxon>Lamiales</taxon>
        <taxon>Orobanchaceae</taxon>
        <taxon>Buchnereae</taxon>
        <taxon>Striga</taxon>
    </lineage>
</organism>
<dbReference type="Proteomes" id="UP000325081">
    <property type="component" value="Unassembled WGS sequence"/>
</dbReference>
<dbReference type="AlphaFoldDB" id="A0A5A7P3R2"/>
<gene>
    <name evidence="1" type="ORF">STAS_03178</name>
</gene>
<accession>A0A5A7P3R2</accession>
<dbReference type="EMBL" id="BKCP01002002">
    <property type="protein sequence ID" value="GER27463.1"/>
    <property type="molecule type" value="Genomic_DNA"/>
</dbReference>
<sequence>MEVVVEKEKAAGMVVVGLVVEVEEVVVVEVEEAAVVARPVEDMVEAVERVAAPEAAMAVPAVAMEVEVGMVEAEVGVPEGLAAEDTEVEKVVVPVAAVGTPAKVMVAVRAAAMGEATAGHVVAMCRRSD</sequence>
<name>A0A5A7P3R2_STRAF</name>
<comment type="caution">
    <text evidence="1">The sequence shown here is derived from an EMBL/GenBank/DDBJ whole genome shotgun (WGS) entry which is preliminary data.</text>
</comment>
<dbReference type="GO" id="GO:0003746">
    <property type="term" value="F:translation elongation factor activity"/>
    <property type="evidence" value="ECO:0007669"/>
    <property type="project" value="UniProtKB-KW"/>
</dbReference>
<proteinExistence type="predicted"/>
<reference evidence="2" key="1">
    <citation type="journal article" date="2019" name="Curr. Biol.">
        <title>Genome Sequence of Striga asiatica Provides Insight into the Evolution of Plant Parasitism.</title>
        <authorList>
            <person name="Yoshida S."/>
            <person name="Kim S."/>
            <person name="Wafula E.K."/>
            <person name="Tanskanen J."/>
            <person name="Kim Y.M."/>
            <person name="Honaas L."/>
            <person name="Yang Z."/>
            <person name="Spallek T."/>
            <person name="Conn C.E."/>
            <person name="Ichihashi Y."/>
            <person name="Cheong K."/>
            <person name="Cui S."/>
            <person name="Der J.P."/>
            <person name="Gundlach H."/>
            <person name="Jiao Y."/>
            <person name="Hori C."/>
            <person name="Ishida J.K."/>
            <person name="Kasahara H."/>
            <person name="Kiba T."/>
            <person name="Kim M.S."/>
            <person name="Koo N."/>
            <person name="Laohavisit A."/>
            <person name="Lee Y.H."/>
            <person name="Lumba S."/>
            <person name="McCourt P."/>
            <person name="Mortimer J.C."/>
            <person name="Mutuku J.M."/>
            <person name="Nomura T."/>
            <person name="Sasaki-Sekimoto Y."/>
            <person name="Seto Y."/>
            <person name="Wang Y."/>
            <person name="Wakatake T."/>
            <person name="Sakakibara H."/>
            <person name="Demura T."/>
            <person name="Yamaguchi S."/>
            <person name="Yoneyama K."/>
            <person name="Manabe R.I."/>
            <person name="Nelson D.C."/>
            <person name="Schulman A.H."/>
            <person name="Timko M.P."/>
            <person name="dePamphilis C.W."/>
            <person name="Choi D."/>
            <person name="Shirasu K."/>
        </authorList>
    </citation>
    <scope>NUCLEOTIDE SEQUENCE [LARGE SCALE GENOMIC DNA]</scope>
    <source>
        <strain evidence="2">cv. UVA1</strain>
    </source>
</reference>